<sequence>MANDSTACIYFALWIYILVRTIGMYVNKCNPICASWPLLTFTVFTITRIVESACLNIKVYVLVLVPVNIGLFVCGVCTFFFCASCLDLAMVIFLIVFCLQAIQMLIFICIISIYIIEEINIRRRGYRDEVEYEDAEEPLVSSGLDDDEITQIITKAPNKYSPEDTCSICLCDFSDKDKDITQIEVCGHMFHSECISGWLPRSERCPNCNTNVRNSELAINS</sequence>
<feature type="transmembrane region" description="Helical" evidence="5">
    <location>
        <begin position="32"/>
        <end position="50"/>
    </location>
</feature>
<organism evidence="7 8">
    <name type="scientific">Euplotes crassus</name>
    <dbReference type="NCBI Taxonomy" id="5936"/>
    <lineage>
        <taxon>Eukaryota</taxon>
        <taxon>Sar</taxon>
        <taxon>Alveolata</taxon>
        <taxon>Ciliophora</taxon>
        <taxon>Intramacronucleata</taxon>
        <taxon>Spirotrichea</taxon>
        <taxon>Hypotrichia</taxon>
        <taxon>Euplotida</taxon>
        <taxon>Euplotidae</taxon>
        <taxon>Moneuplotes</taxon>
    </lineage>
</organism>
<keyword evidence="2 4" id="KW-0863">Zinc-finger</keyword>
<dbReference type="PANTHER" id="PTHR45798">
    <property type="entry name" value="RING-H2 FINGER PROTEIN ATL61-RELATED-RELATED"/>
    <property type="match status" value="1"/>
</dbReference>
<keyword evidence="5" id="KW-1133">Transmembrane helix</keyword>
<evidence type="ECO:0000313" key="8">
    <source>
        <dbReference type="Proteomes" id="UP001295684"/>
    </source>
</evidence>
<keyword evidence="8" id="KW-1185">Reference proteome</keyword>
<keyword evidence="5" id="KW-0472">Membrane</keyword>
<dbReference type="PROSITE" id="PS50089">
    <property type="entry name" value="ZF_RING_2"/>
    <property type="match status" value="1"/>
</dbReference>
<keyword evidence="3" id="KW-0862">Zinc</keyword>
<dbReference type="Proteomes" id="UP001295684">
    <property type="component" value="Unassembled WGS sequence"/>
</dbReference>
<dbReference type="InterPro" id="IPR052788">
    <property type="entry name" value="RING-type_E3_ligase_ATL"/>
</dbReference>
<dbReference type="Gene3D" id="3.30.40.10">
    <property type="entry name" value="Zinc/RING finger domain, C3HC4 (zinc finger)"/>
    <property type="match status" value="1"/>
</dbReference>
<evidence type="ECO:0000256" key="5">
    <source>
        <dbReference type="SAM" id="Phobius"/>
    </source>
</evidence>
<evidence type="ECO:0000256" key="1">
    <source>
        <dbReference type="ARBA" id="ARBA00022723"/>
    </source>
</evidence>
<keyword evidence="5" id="KW-0812">Transmembrane</keyword>
<dbReference type="GO" id="GO:0008270">
    <property type="term" value="F:zinc ion binding"/>
    <property type="evidence" value="ECO:0007669"/>
    <property type="project" value="UniProtKB-KW"/>
</dbReference>
<feature type="domain" description="RING-type" evidence="6">
    <location>
        <begin position="166"/>
        <end position="209"/>
    </location>
</feature>
<evidence type="ECO:0000313" key="7">
    <source>
        <dbReference type="EMBL" id="CAI2379745.1"/>
    </source>
</evidence>
<dbReference type="AlphaFoldDB" id="A0AAD2D4L1"/>
<dbReference type="InterPro" id="IPR001841">
    <property type="entry name" value="Znf_RING"/>
</dbReference>
<gene>
    <name evidence="7" type="ORF">ECRASSUSDP1_LOCUS21160</name>
</gene>
<feature type="transmembrane region" description="Helical" evidence="5">
    <location>
        <begin position="7"/>
        <end position="26"/>
    </location>
</feature>
<name>A0AAD2D4L1_EUPCR</name>
<dbReference type="PANTHER" id="PTHR45798:SF97">
    <property type="entry name" value="ALCOHOL-SENSITIVE RING FINGER PROTEIN 1"/>
    <property type="match status" value="1"/>
</dbReference>
<dbReference type="SMART" id="SM00184">
    <property type="entry name" value="RING"/>
    <property type="match status" value="1"/>
</dbReference>
<keyword evidence="1" id="KW-0479">Metal-binding</keyword>
<comment type="caution">
    <text evidence="7">The sequence shown here is derived from an EMBL/GenBank/DDBJ whole genome shotgun (WGS) entry which is preliminary data.</text>
</comment>
<evidence type="ECO:0000256" key="3">
    <source>
        <dbReference type="ARBA" id="ARBA00022833"/>
    </source>
</evidence>
<evidence type="ECO:0000256" key="4">
    <source>
        <dbReference type="PROSITE-ProRule" id="PRU00175"/>
    </source>
</evidence>
<protein>
    <recommendedName>
        <fullName evidence="6">RING-type domain-containing protein</fullName>
    </recommendedName>
</protein>
<evidence type="ECO:0000259" key="6">
    <source>
        <dbReference type="PROSITE" id="PS50089"/>
    </source>
</evidence>
<reference evidence="7" key="1">
    <citation type="submission" date="2023-07" db="EMBL/GenBank/DDBJ databases">
        <authorList>
            <consortium name="AG Swart"/>
            <person name="Singh M."/>
            <person name="Singh A."/>
            <person name="Seah K."/>
            <person name="Emmerich C."/>
        </authorList>
    </citation>
    <scope>NUCLEOTIDE SEQUENCE</scope>
    <source>
        <strain evidence="7">DP1</strain>
    </source>
</reference>
<dbReference type="InterPro" id="IPR013083">
    <property type="entry name" value="Znf_RING/FYVE/PHD"/>
</dbReference>
<feature type="transmembrane region" description="Helical" evidence="5">
    <location>
        <begin position="59"/>
        <end position="82"/>
    </location>
</feature>
<dbReference type="EMBL" id="CAMPGE010021603">
    <property type="protein sequence ID" value="CAI2379745.1"/>
    <property type="molecule type" value="Genomic_DNA"/>
</dbReference>
<dbReference type="SUPFAM" id="SSF57850">
    <property type="entry name" value="RING/U-box"/>
    <property type="match status" value="1"/>
</dbReference>
<evidence type="ECO:0000256" key="2">
    <source>
        <dbReference type="ARBA" id="ARBA00022771"/>
    </source>
</evidence>
<feature type="transmembrane region" description="Helical" evidence="5">
    <location>
        <begin position="88"/>
        <end position="116"/>
    </location>
</feature>
<proteinExistence type="predicted"/>
<dbReference type="Pfam" id="PF13639">
    <property type="entry name" value="zf-RING_2"/>
    <property type="match status" value="1"/>
</dbReference>
<accession>A0AAD2D4L1</accession>